<dbReference type="GO" id="GO:0000480">
    <property type="term" value="P:endonucleolytic cleavage in 5'-ETS of tricistronic rRNA transcript (SSU-rRNA, 5.8S rRNA, LSU-rRNA)"/>
    <property type="evidence" value="ECO:0007669"/>
    <property type="project" value="TreeGrafter"/>
</dbReference>
<dbReference type="InterPro" id="IPR011989">
    <property type="entry name" value="ARM-like"/>
</dbReference>
<evidence type="ECO:0000256" key="1">
    <source>
        <dbReference type="ARBA" id="ARBA00022737"/>
    </source>
</evidence>
<keyword evidence="1" id="KW-0677">Repeat</keyword>
<dbReference type="Proteomes" id="UP000261540">
    <property type="component" value="Unplaced"/>
</dbReference>
<protein>
    <submittedName>
        <fullName evidence="3">Uncharacterized protein</fullName>
    </submittedName>
</protein>
<dbReference type="GO" id="GO:0005730">
    <property type="term" value="C:nucleolus"/>
    <property type="evidence" value="ECO:0007669"/>
    <property type="project" value="TreeGrafter"/>
</dbReference>
<reference evidence="3" key="2">
    <citation type="submission" date="2025-09" db="UniProtKB">
        <authorList>
            <consortium name="Ensembl"/>
        </authorList>
    </citation>
    <scope>IDENTIFICATION</scope>
</reference>
<feature type="repeat" description="Pumilio" evidence="2">
    <location>
        <begin position="3"/>
        <end position="39"/>
    </location>
</feature>
<dbReference type="GO" id="GO:0000472">
    <property type="term" value="P:endonucleolytic cleavage to generate mature 5'-end of SSU-rRNA from (SSU-rRNA, 5.8S rRNA, LSU-rRNA)"/>
    <property type="evidence" value="ECO:0007669"/>
    <property type="project" value="TreeGrafter"/>
</dbReference>
<evidence type="ECO:0000313" key="3">
    <source>
        <dbReference type="Ensembl" id="ENSPKIP00000032864.1"/>
    </source>
</evidence>
<sequence>MRALTTSDLVTLGTDQSGSHVLQAIMTSASDKERGKILRRLEVRDQGDVWNSATVSQRQDIAKELDQFACHLWAKFALTHFVKRRAQWQEIQTDQTKRKIFSDILQ</sequence>
<keyword evidence="4" id="KW-1185">Reference proteome</keyword>
<dbReference type="PROSITE" id="PS50302">
    <property type="entry name" value="PUM"/>
    <property type="match status" value="1"/>
</dbReference>
<dbReference type="Pfam" id="PF00806">
    <property type="entry name" value="PUF"/>
    <property type="match status" value="1"/>
</dbReference>
<dbReference type="PANTHER" id="PTHR13102">
    <property type="entry name" value="NUCLEOLAR PROTEIN 9"/>
    <property type="match status" value="1"/>
</dbReference>
<reference evidence="3" key="1">
    <citation type="submission" date="2025-08" db="UniProtKB">
        <authorList>
            <consortium name="Ensembl"/>
        </authorList>
    </citation>
    <scope>IDENTIFICATION</scope>
</reference>
<dbReference type="Ensembl" id="ENSPKIT00000013741.1">
    <property type="protein sequence ID" value="ENSPKIP00000032864.1"/>
    <property type="gene ID" value="ENSPKIG00000012797.1"/>
</dbReference>
<evidence type="ECO:0000256" key="2">
    <source>
        <dbReference type="PROSITE-ProRule" id="PRU00317"/>
    </source>
</evidence>
<name>A0A3B3SQ37_9TELE</name>
<dbReference type="AlphaFoldDB" id="A0A3B3SQ37"/>
<dbReference type="InterPro" id="IPR040000">
    <property type="entry name" value="NOP9"/>
</dbReference>
<dbReference type="GO" id="GO:0003723">
    <property type="term" value="F:RNA binding"/>
    <property type="evidence" value="ECO:0007669"/>
    <property type="project" value="InterPro"/>
</dbReference>
<accession>A0A3B3SQ37</accession>
<dbReference type="GO" id="GO:0030688">
    <property type="term" value="C:preribosome, small subunit precursor"/>
    <property type="evidence" value="ECO:0007669"/>
    <property type="project" value="TreeGrafter"/>
</dbReference>
<dbReference type="PANTHER" id="PTHR13102:SF0">
    <property type="entry name" value="NUCLEOLAR PROTEIN 9"/>
    <property type="match status" value="1"/>
</dbReference>
<dbReference type="Gene3D" id="1.25.10.10">
    <property type="entry name" value="Leucine-rich Repeat Variant"/>
    <property type="match status" value="1"/>
</dbReference>
<evidence type="ECO:0000313" key="4">
    <source>
        <dbReference type="Proteomes" id="UP000261540"/>
    </source>
</evidence>
<proteinExistence type="predicted"/>
<dbReference type="GO" id="GO:0030686">
    <property type="term" value="C:90S preribosome"/>
    <property type="evidence" value="ECO:0007669"/>
    <property type="project" value="TreeGrafter"/>
</dbReference>
<dbReference type="GO" id="GO:0000447">
    <property type="term" value="P:endonucleolytic cleavage in ITS1 to separate SSU-rRNA from 5.8S rRNA and LSU-rRNA from tricistronic rRNA transcript (SSU-rRNA, 5.8S rRNA, LSU-rRNA)"/>
    <property type="evidence" value="ECO:0007669"/>
    <property type="project" value="TreeGrafter"/>
</dbReference>
<dbReference type="STRING" id="1676925.ENSPKIP00000032864"/>
<dbReference type="GO" id="GO:0000056">
    <property type="term" value="P:ribosomal small subunit export from nucleus"/>
    <property type="evidence" value="ECO:0007669"/>
    <property type="project" value="TreeGrafter"/>
</dbReference>
<dbReference type="GeneTree" id="ENSGT00940000181971"/>
<dbReference type="InterPro" id="IPR001313">
    <property type="entry name" value="Pumilio_RNA-bd_rpt"/>
</dbReference>
<organism evidence="3 4">
    <name type="scientific">Paramormyrops kingsleyae</name>
    <dbReference type="NCBI Taxonomy" id="1676925"/>
    <lineage>
        <taxon>Eukaryota</taxon>
        <taxon>Metazoa</taxon>
        <taxon>Chordata</taxon>
        <taxon>Craniata</taxon>
        <taxon>Vertebrata</taxon>
        <taxon>Euteleostomi</taxon>
        <taxon>Actinopterygii</taxon>
        <taxon>Neopterygii</taxon>
        <taxon>Teleostei</taxon>
        <taxon>Osteoglossocephala</taxon>
        <taxon>Osteoglossomorpha</taxon>
        <taxon>Osteoglossiformes</taxon>
        <taxon>Mormyridae</taxon>
        <taxon>Paramormyrops</taxon>
    </lineage>
</organism>